<evidence type="ECO:0008006" key="3">
    <source>
        <dbReference type="Google" id="ProtNLM"/>
    </source>
</evidence>
<name>A0ABW5A2D6_9BACL</name>
<evidence type="ECO:0000313" key="1">
    <source>
        <dbReference type="EMBL" id="MFD2172412.1"/>
    </source>
</evidence>
<comment type="caution">
    <text evidence="1">The sequence shown here is derived from an EMBL/GenBank/DDBJ whole genome shotgun (WGS) entry which is preliminary data.</text>
</comment>
<dbReference type="RefSeq" id="WP_386049797.1">
    <property type="nucleotide sequence ID" value="NZ_JBHUIO010000025.1"/>
</dbReference>
<dbReference type="Proteomes" id="UP001597343">
    <property type="component" value="Unassembled WGS sequence"/>
</dbReference>
<protein>
    <recommendedName>
        <fullName evidence="3">ATP-grasp domain-containing protein</fullName>
    </recommendedName>
</protein>
<proteinExistence type="predicted"/>
<accession>A0ABW5A2D6</accession>
<reference evidence="2" key="1">
    <citation type="journal article" date="2019" name="Int. J. Syst. Evol. Microbiol.">
        <title>The Global Catalogue of Microorganisms (GCM) 10K type strain sequencing project: providing services to taxonomists for standard genome sequencing and annotation.</title>
        <authorList>
            <consortium name="The Broad Institute Genomics Platform"/>
            <consortium name="The Broad Institute Genome Sequencing Center for Infectious Disease"/>
            <person name="Wu L."/>
            <person name="Ma J."/>
        </authorList>
    </citation>
    <scope>NUCLEOTIDE SEQUENCE [LARGE SCALE GENOMIC DNA]</scope>
    <source>
        <strain evidence="2">CGMCC 1.13574</strain>
    </source>
</reference>
<sequence>MTQQENRNAIIGEEWSKFCAVFESAGYTVLWNVFNIDILDGSERVVEVNLYPCLGKRVKLEQKDAVDYKTPQEARKAAYQWLLSRHCVIGMAVIA</sequence>
<evidence type="ECO:0000313" key="2">
    <source>
        <dbReference type="Proteomes" id="UP001597343"/>
    </source>
</evidence>
<keyword evidence="2" id="KW-1185">Reference proteome</keyword>
<gene>
    <name evidence="1" type="ORF">ACFSOY_20930</name>
</gene>
<organism evidence="1 2">
    <name type="scientific">Tumebacillus lipolyticus</name>
    <dbReference type="NCBI Taxonomy" id="1280370"/>
    <lineage>
        <taxon>Bacteria</taxon>
        <taxon>Bacillati</taxon>
        <taxon>Bacillota</taxon>
        <taxon>Bacilli</taxon>
        <taxon>Bacillales</taxon>
        <taxon>Alicyclobacillaceae</taxon>
        <taxon>Tumebacillus</taxon>
    </lineage>
</organism>
<dbReference type="EMBL" id="JBHUIO010000025">
    <property type="protein sequence ID" value="MFD2172412.1"/>
    <property type="molecule type" value="Genomic_DNA"/>
</dbReference>